<evidence type="ECO:0000259" key="3">
    <source>
        <dbReference type="Pfam" id="PF25567"/>
    </source>
</evidence>
<dbReference type="PANTHER" id="PTHR13347:SF1">
    <property type="entry name" value="HEAT REPEAT-CONTAINING PROTEIN 3"/>
    <property type="match status" value="1"/>
</dbReference>
<name>A0ABD2CXI1_VESMC</name>
<evidence type="ECO:0000256" key="1">
    <source>
        <dbReference type="ARBA" id="ARBA00049983"/>
    </source>
</evidence>
<organism evidence="4 5">
    <name type="scientific">Vespula maculifrons</name>
    <name type="common">Eastern yellow jacket</name>
    <name type="synonym">Wasp</name>
    <dbReference type="NCBI Taxonomy" id="7453"/>
    <lineage>
        <taxon>Eukaryota</taxon>
        <taxon>Metazoa</taxon>
        <taxon>Ecdysozoa</taxon>
        <taxon>Arthropoda</taxon>
        <taxon>Hexapoda</taxon>
        <taxon>Insecta</taxon>
        <taxon>Pterygota</taxon>
        <taxon>Neoptera</taxon>
        <taxon>Endopterygota</taxon>
        <taxon>Hymenoptera</taxon>
        <taxon>Apocrita</taxon>
        <taxon>Aculeata</taxon>
        <taxon>Vespoidea</taxon>
        <taxon>Vespidae</taxon>
        <taxon>Vespinae</taxon>
        <taxon>Vespula</taxon>
    </lineage>
</organism>
<comment type="caution">
    <text evidence="4">The sequence shown here is derived from an EMBL/GenBank/DDBJ whole genome shotgun (WGS) entry which is preliminary data.</text>
</comment>
<dbReference type="Gene3D" id="1.25.10.10">
    <property type="entry name" value="Leucine-rich Repeat Variant"/>
    <property type="match status" value="1"/>
</dbReference>
<dbReference type="CDD" id="cd13394">
    <property type="entry name" value="Syo1_like"/>
    <property type="match status" value="1"/>
</dbReference>
<dbReference type="InterPro" id="IPR052616">
    <property type="entry name" value="SYO1-like"/>
</dbReference>
<protein>
    <submittedName>
        <fullName evidence="4">HEAT repeat-containing protein 3</fullName>
    </submittedName>
</protein>
<sequence length="725" mass="82072">MGKQKRQRRKPHKENPTGFVSTNHFEEIEDFTNVDKEEALQKVYEEVQSSILEEKLSGLQTLESMSCSKSMAERIAMDGIAKILGPLLIDHSIPVRASVASTLRHIVENGGEKACTKFVNDDIMTPLSTLLKRDYREWQPKLDCAIKGKICDEKETFIQAITLLWSLCENNEVAIKHVNELDLMSILLPYFDIATYGTEISIVVAQCILALSEDNPIAFEELKEYEQNLLNLLNLKVNDDIPSCDMVLLKTLVSGILMNINSHTESNKIHIVSQVINVLSETLVIDNINLSCNLSTTLSEEKEKFSRDTQKKIREFRKLLGAQQQALEILTNLCSEDQENELYSEIDDSEQIEGEEPMDDDESTSNNFCQIISSLPVELIEVISNSNLLKKVWNKTTDINNVIRESFSQSIEGRTLLKQIHLLRCRAYLCLHNFISTLDISMLGGVENLYSTWCEIGTIVFKDADMNDIELLESATAALRAVLQKLTEVQANTFSKLTVADIQPMLNGERQCPNANIRANLIRILGNLALIISNNDNLHKHDLMKHISVFLLVTCATEPVAWVIGECLDALMDIFSEDETDKLAGEIQLTVKLRELIPIFKNKVREQKKTLGDNVAVISTVNTNIIRFIKYKEKHTTGCVSRYLKLTVSNDGGFRKRGLIHFLFAKKSEVLEPVGLQMQQPPRGETWVGSTCITSKSYEMQVLPSEWLHILIYLQNIFNPILIKH</sequence>
<accession>A0ABD2CXI1</accession>
<reference evidence="4 5" key="1">
    <citation type="journal article" date="2024" name="Ann. Entomol. Soc. Am.">
        <title>Genomic analyses of the southern and eastern yellowjacket wasps (Hymenoptera: Vespidae) reveal evolutionary signatures of social life.</title>
        <authorList>
            <person name="Catto M.A."/>
            <person name="Caine P.B."/>
            <person name="Orr S.E."/>
            <person name="Hunt B.G."/>
            <person name="Goodisman M.A.D."/>
        </authorList>
    </citation>
    <scope>NUCLEOTIDE SEQUENCE [LARGE SCALE GENOMIC DNA]</scope>
    <source>
        <strain evidence="4">232</strain>
        <tissue evidence="4">Head and thorax</tissue>
    </source>
</reference>
<dbReference type="SUPFAM" id="SSF48371">
    <property type="entry name" value="ARM repeat"/>
    <property type="match status" value="1"/>
</dbReference>
<dbReference type="Pfam" id="PF25567">
    <property type="entry name" value="TPR_SYO1"/>
    <property type="match status" value="1"/>
</dbReference>
<evidence type="ECO:0000256" key="2">
    <source>
        <dbReference type="SAM" id="MobiDB-lite"/>
    </source>
</evidence>
<proteinExistence type="inferred from homology"/>
<feature type="region of interest" description="Disordered" evidence="2">
    <location>
        <begin position="1"/>
        <end position="20"/>
    </location>
</feature>
<dbReference type="EMBL" id="JAYRBN010000026">
    <property type="protein sequence ID" value="KAL2749731.1"/>
    <property type="molecule type" value="Genomic_DNA"/>
</dbReference>
<evidence type="ECO:0000313" key="4">
    <source>
        <dbReference type="EMBL" id="KAL2749731.1"/>
    </source>
</evidence>
<dbReference type="Proteomes" id="UP001607303">
    <property type="component" value="Unassembled WGS sequence"/>
</dbReference>
<dbReference type="InterPro" id="IPR011989">
    <property type="entry name" value="ARM-like"/>
</dbReference>
<evidence type="ECO:0000313" key="5">
    <source>
        <dbReference type="Proteomes" id="UP001607303"/>
    </source>
</evidence>
<dbReference type="PANTHER" id="PTHR13347">
    <property type="entry name" value="HEAT REPEAT-CONTAINING PROTEIN 3"/>
    <property type="match status" value="1"/>
</dbReference>
<dbReference type="AlphaFoldDB" id="A0ABD2CXI1"/>
<dbReference type="InterPro" id="IPR016024">
    <property type="entry name" value="ARM-type_fold"/>
</dbReference>
<feature type="domain" description="SYO1-like TPR repeats" evidence="3">
    <location>
        <begin position="378"/>
        <end position="635"/>
    </location>
</feature>
<keyword evidence="5" id="KW-1185">Reference proteome</keyword>
<gene>
    <name evidence="4" type="ORF">V1477_001802</name>
</gene>
<comment type="similarity">
    <text evidence="1">Belongs to the nuclear import and ribosome assembly adapter family.</text>
</comment>
<dbReference type="InterPro" id="IPR057990">
    <property type="entry name" value="TPR_SYO1"/>
</dbReference>
<feature type="compositionally biased region" description="Basic residues" evidence="2">
    <location>
        <begin position="1"/>
        <end position="12"/>
    </location>
</feature>